<feature type="region of interest" description="Disordered" evidence="1">
    <location>
        <begin position="55"/>
        <end position="79"/>
    </location>
</feature>
<feature type="compositionally biased region" description="Basic and acidic residues" evidence="1">
    <location>
        <begin position="602"/>
        <end position="614"/>
    </location>
</feature>
<dbReference type="Proteomes" id="UP001213000">
    <property type="component" value="Unassembled WGS sequence"/>
</dbReference>
<feature type="compositionally biased region" description="Polar residues" evidence="1">
    <location>
        <begin position="555"/>
        <end position="566"/>
    </location>
</feature>
<proteinExistence type="predicted"/>
<keyword evidence="3" id="KW-1185">Reference proteome</keyword>
<organism evidence="2 3">
    <name type="scientific">Leucocoprinus birnbaumii</name>
    <dbReference type="NCBI Taxonomy" id="56174"/>
    <lineage>
        <taxon>Eukaryota</taxon>
        <taxon>Fungi</taxon>
        <taxon>Dikarya</taxon>
        <taxon>Basidiomycota</taxon>
        <taxon>Agaricomycotina</taxon>
        <taxon>Agaricomycetes</taxon>
        <taxon>Agaricomycetidae</taxon>
        <taxon>Agaricales</taxon>
        <taxon>Agaricineae</taxon>
        <taxon>Agaricaceae</taxon>
        <taxon>Leucocoprinus</taxon>
    </lineage>
</organism>
<feature type="compositionally biased region" description="Basic residues" evidence="1">
    <location>
        <begin position="482"/>
        <end position="494"/>
    </location>
</feature>
<feature type="region of interest" description="Disordered" evidence="1">
    <location>
        <begin position="644"/>
        <end position="667"/>
    </location>
</feature>
<feature type="region of interest" description="Disordered" evidence="1">
    <location>
        <begin position="410"/>
        <end position="449"/>
    </location>
</feature>
<comment type="caution">
    <text evidence="2">The sequence shown here is derived from an EMBL/GenBank/DDBJ whole genome shotgun (WGS) entry which is preliminary data.</text>
</comment>
<sequence>MPFTFHYRNRSPGSVDDLLASPQEPLEDDSIVLSDLIRTGETSRLRRRGAMRIEPTGTASSRHRWRSPINPQGADDMAHGDSTGYSWTVVENRLRHTPRHLPMLEVSDDDLDDSDSDSGDEMVFSASFNRAISEQTGHPIMSESASLRSRSSAESVSEKQTLGGVPYTLICGGPADDTVFDTQTDSESVYSTLASFILPGPPSPQWVSSSRSPSTASSDANGCGTVIHARAFPRYRHHQPMWTADSPSTDVVVPLERSYFDEICAKEKLSPKIIKQEACGCLRIGIGCANCGNQLGFRLTPCKTLRELISMRQSRLRRRQSHTSESSSSQASDTEGQEFYLYTFFSSSTTSPETSVFPVAEPPARRRRSRPRGYPLLPPPPPLIRLMSDSEMSDSDEEVNIDFRTPNSSFTSQRVFDGNFTASPEPTVIRLEPNSPGETTDRRLPDAEEDTELGQARASWANVVRGVEAAASSLRTNPERRGSRRPSTRPRRRRDALGLNPEQELGFIPIPHWRSEEDDILPDPDAEMPPLFFEQSAVRLTPPPPELRGLPPDVNETSDSGESTPRPTVWDVSFADSDGHPSTSFWGRPPPGSNQWTWSNELAERERERERENGTPRVFDPDGEFLEGLDGEWGEDMARRLGFDVSEEKSDGGGEAATSHLNGPWWS</sequence>
<reference evidence="2" key="1">
    <citation type="submission" date="2022-07" db="EMBL/GenBank/DDBJ databases">
        <title>Genome Sequence of Leucocoprinus birnbaumii.</title>
        <authorList>
            <person name="Buettner E."/>
        </authorList>
    </citation>
    <scope>NUCLEOTIDE SEQUENCE</scope>
    <source>
        <strain evidence="2">VT141</strain>
    </source>
</reference>
<feature type="region of interest" description="Disordered" evidence="1">
    <location>
        <begin position="313"/>
        <end position="334"/>
    </location>
</feature>
<feature type="region of interest" description="Disordered" evidence="1">
    <location>
        <begin position="536"/>
        <end position="632"/>
    </location>
</feature>
<name>A0AAD5VYR4_9AGAR</name>
<evidence type="ECO:0000313" key="3">
    <source>
        <dbReference type="Proteomes" id="UP001213000"/>
    </source>
</evidence>
<feature type="compositionally biased region" description="Low complexity" evidence="1">
    <location>
        <begin position="323"/>
        <end position="334"/>
    </location>
</feature>
<evidence type="ECO:0000313" key="2">
    <source>
        <dbReference type="EMBL" id="KAJ3570649.1"/>
    </source>
</evidence>
<feature type="compositionally biased region" description="Acidic residues" evidence="1">
    <location>
        <begin position="621"/>
        <end position="632"/>
    </location>
</feature>
<feature type="region of interest" description="Disordered" evidence="1">
    <location>
        <begin position="471"/>
        <end position="503"/>
    </location>
</feature>
<dbReference type="EMBL" id="JANIEX010000226">
    <property type="protein sequence ID" value="KAJ3570649.1"/>
    <property type="molecule type" value="Genomic_DNA"/>
</dbReference>
<feature type="compositionally biased region" description="Polar residues" evidence="1">
    <location>
        <begin position="410"/>
        <end position="424"/>
    </location>
</feature>
<gene>
    <name evidence="2" type="ORF">NP233_g4266</name>
</gene>
<feature type="region of interest" description="Disordered" evidence="1">
    <location>
        <begin position="348"/>
        <end position="382"/>
    </location>
</feature>
<evidence type="ECO:0000256" key="1">
    <source>
        <dbReference type="SAM" id="MobiDB-lite"/>
    </source>
</evidence>
<feature type="compositionally biased region" description="Low complexity" evidence="1">
    <location>
        <begin position="348"/>
        <end position="359"/>
    </location>
</feature>
<dbReference type="AlphaFoldDB" id="A0AAD5VYR4"/>
<protein>
    <submittedName>
        <fullName evidence="2">Uncharacterized protein</fullName>
    </submittedName>
</protein>
<accession>A0AAD5VYR4</accession>